<comment type="caution">
    <text evidence="2">The sequence shown here is derived from an EMBL/GenBank/DDBJ whole genome shotgun (WGS) entry which is preliminary data.</text>
</comment>
<evidence type="ECO:0000256" key="1">
    <source>
        <dbReference type="SAM" id="MobiDB-lite"/>
    </source>
</evidence>
<organism evidence="2 3">
    <name type="scientific">Thauera aminoaromatica</name>
    <dbReference type="NCBI Taxonomy" id="164330"/>
    <lineage>
        <taxon>Bacteria</taxon>
        <taxon>Pseudomonadati</taxon>
        <taxon>Pseudomonadota</taxon>
        <taxon>Betaproteobacteria</taxon>
        <taxon>Rhodocyclales</taxon>
        <taxon>Zoogloeaceae</taxon>
        <taxon>Thauera</taxon>
    </lineage>
</organism>
<dbReference type="InterPro" id="IPR010921">
    <property type="entry name" value="Trp_repressor/repl_initiator"/>
</dbReference>
<dbReference type="Proteomes" id="UP000321192">
    <property type="component" value="Unassembled WGS sequence"/>
</dbReference>
<dbReference type="AlphaFoldDB" id="A0A5C7SHI1"/>
<feature type="region of interest" description="Disordered" evidence="1">
    <location>
        <begin position="77"/>
        <end position="102"/>
    </location>
</feature>
<feature type="compositionally biased region" description="Basic residues" evidence="1">
    <location>
        <begin position="13"/>
        <end position="22"/>
    </location>
</feature>
<dbReference type="SUPFAM" id="SSF48295">
    <property type="entry name" value="TrpR-like"/>
    <property type="match status" value="1"/>
</dbReference>
<proteinExistence type="predicted"/>
<dbReference type="Pfam" id="PF01527">
    <property type="entry name" value="HTH_Tnp_1"/>
    <property type="match status" value="1"/>
</dbReference>
<evidence type="ECO:0000313" key="2">
    <source>
        <dbReference type="EMBL" id="TXH82111.1"/>
    </source>
</evidence>
<name>A0A5C7SHI1_THASP</name>
<evidence type="ECO:0008006" key="4">
    <source>
        <dbReference type="Google" id="ProtNLM"/>
    </source>
</evidence>
<dbReference type="InterPro" id="IPR002514">
    <property type="entry name" value="Transposase_8"/>
</dbReference>
<protein>
    <recommendedName>
        <fullName evidence="4">Transposase</fullName>
    </recommendedName>
</protein>
<dbReference type="GO" id="GO:0043565">
    <property type="term" value="F:sequence-specific DNA binding"/>
    <property type="evidence" value="ECO:0007669"/>
    <property type="project" value="InterPro"/>
</dbReference>
<dbReference type="GO" id="GO:0004803">
    <property type="term" value="F:transposase activity"/>
    <property type="evidence" value="ECO:0007669"/>
    <property type="project" value="InterPro"/>
</dbReference>
<evidence type="ECO:0000313" key="3">
    <source>
        <dbReference type="Proteomes" id="UP000321192"/>
    </source>
</evidence>
<gene>
    <name evidence="2" type="ORF">E6Q80_15975</name>
</gene>
<dbReference type="GO" id="GO:0006313">
    <property type="term" value="P:DNA transposition"/>
    <property type="evidence" value="ECO:0007669"/>
    <property type="project" value="InterPro"/>
</dbReference>
<feature type="region of interest" description="Disordered" evidence="1">
    <location>
        <begin position="1"/>
        <end position="23"/>
    </location>
</feature>
<sequence length="102" mass="11646">MNYMGTKVDQRPRRGTRGPCRRHTTEFKRAVVKQSRQPGASVSRLAHPHDINAKQIFAWRKGQQASTKVDWASLRSCRSSAPTPTRWTRPRCSMPQQSRSVG</sequence>
<accession>A0A5C7SHI1</accession>
<dbReference type="EMBL" id="SSFD01000254">
    <property type="protein sequence ID" value="TXH82111.1"/>
    <property type="molecule type" value="Genomic_DNA"/>
</dbReference>
<feature type="compositionally biased region" description="Polar residues" evidence="1">
    <location>
        <begin position="77"/>
        <end position="86"/>
    </location>
</feature>
<reference evidence="2 3" key="1">
    <citation type="submission" date="2018-09" db="EMBL/GenBank/DDBJ databases">
        <title>Metagenome Assembled Genomes from an Advanced Water Purification Facility.</title>
        <authorList>
            <person name="Stamps B.W."/>
            <person name="Spear J.R."/>
        </authorList>
    </citation>
    <scope>NUCLEOTIDE SEQUENCE [LARGE SCALE GENOMIC DNA]</scope>
    <source>
        <strain evidence="2">Bin_27_1</strain>
    </source>
</reference>